<dbReference type="AlphaFoldDB" id="A0A0A9DZD3"/>
<name>A0A0A9DZD3_ARUDO</name>
<reference evidence="1" key="1">
    <citation type="submission" date="2014-09" db="EMBL/GenBank/DDBJ databases">
        <authorList>
            <person name="Magalhaes I.L.F."/>
            <person name="Oliveira U."/>
            <person name="Santos F.R."/>
            <person name="Vidigal T.H.D.A."/>
            <person name="Brescovit A.D."/>
            <person name="Santos A.J."/>
        </authorList>
    </citation>
    <scope>NUCLEOTIDE SEQUENCE</scope>
    <source>
        <tissue evidence="1">Shoot tissue taken approximately 20 cm above the soil surface</tissue>
    </source>
</reference>
<sequence>MPQNSQPNGVPLKVSHEDYLKLQLFRLRSSAAAL</sequence>
<organism evidence="1">
    <name type="scientific">Arundo donax</name>
    <name type="common">Giant reed</name>
    <name type="synonym">Donax arundinaceus</name>
    <dbReference type="NCBI Taxonomy" id="35708"/>
    <lineage>
        <taxon>Eukaryota</taxon>
        <taxon>Viridiplantae</taxon>
        <taxon>Streptophyta</taxon>
        <taxon>Embryophyta</taxon>
        <taxon>Tracheophyta</taxon>
        <taxon>Spermatophyta</taxon>
        <taxon>Magnoliopsida</taxon>
        <taxon>Liliopsida</taxon>
        <taxon>Poales</taxon>
        <taxon>Poaceae</taxon>
        <taxon>PACMAD clade</taxon>
        <taxon>Arundinoideae</taxon>
        <taxon>Arundineae</taxon>
        <taxon>Arundo</taxon>
    </lineage>
</organism>
<accession>A0A0A9DZD3</accession>
<evidence type="ECO:0000313" key="1">
    <source>
        <dbReference type="EMBL" id="JAD93126.1"/>
    </source>
</evidence>
<proteinExistence type="predicted"/>
<protein>
    <submittedName>
        <fullName evidence="1">Uncharacterized protein</fullName>
    </submittedName>
</protein>
<dbReference type="EMBL" id="GBRH01204769">
    <property type="protein sequence ID" value="JAD93126.1"/>
    <property type="molecule type" value="Transcribed_RNA"/>
</dbReference>
<reference evidence="1" key="2">
    <citation type="journal article" date="2015" name="Data Brief">
        <title>Shoot transcriptome of the giant reed, Arundo donax.</title>
        <authorList>
            <person name="Barrero R.A."/>
            <person name="Guerrero F.D."/>
            <person name="Moolhuijzen P."/>
            <person name="Goolsby J.A."/>
            <person name="Tidwell J."/>
            <person name="Bellgard S.E."/>
            <person name="Bellgard M.I."/>
        </authorList>
    </citation>
    <scope>NUCLEOTIDE SEQUENCE</scope>
    <source>
        <tissue evidence="1">Shoot tissue taken approximately 20 cm above the soil surface</tissue>
    </source>
</reference>